<protein>
    <recommendedName>
        <fullName evidence="11">Probable dual-specificity RNA methyltransferase RlmN</fullName>
        <ecNumber evidence="11">2.1.1.192</ecNumber>
    </recommendedName>
    <alternativeName>
        <fullName evidence="11">23S rRNA (adenine(2503)-C(2))-methyltransferase</fullName>
    </alternativeName>
    <alternativeName>
        <fullName evidence="11">23S rRNA m2A2503 methyltransferase</fullName>
    </alternativeName>
    <alternativeName>
        <fullName evidence="11">Ribosomal RNA large subunit methyltransferase N</fullName>
    </alternativeName>
    <alternativeName>
        <fullName evidence="11">tRNA (adenine(37)-C(2))-methyltransferase</fullName>
    </alternativeName>
    <alternativeName>
        <fullName evidence="11">tRNA m2A37 methyltransferase</fullName>
    </alternativeName>
</protein>
<dbReference type="SFLD" id="SFLDG01062">
    <property type="entry name" value="methyltransferase_(Class_A)"/>
    <property type="match status" value="1"/>
</dbReference>
<keyword evidence="9 11" id="KW-0408">Iron</keyword>
<evidence type="ECO:0000256" key="5">
    <source>
        <dbReference type="ARBA" id="ARBA00022603"/>
    </source>
</evidence>
<sequence length="353" mass="39458">MNLEKLEKILSSEPKFRLKQARQAVFVDLIDGWNQATNFPLGLRERLNQECPLGIEAEIIKSQAADSFKALVRLEDGLKVEAVLLNHVDGRKTVCVSSQVGCALGCLFCATGQMGFKRNLTRDEIVAQVLLWARRLKYNPLKFPFERGAGGLNFITKEGGRVTNVVFMGMGEPLLNYENVIAAIRTLNNKEGLNIGARHISLSTVGVIGGLKKLAKEKMQINLALSLHAPGDELRSKLIPANKKYPLEAALEELNNYLEQTGRRVMIEYLMIDGFNDSREQALELAVLLKKIQPPLFFVNLIAHNPVADFKPSPAKRIFDFKKILRDQKIDVTERYRFGQDIKAACGQLAGKL</sequence>
<dbReference type="Pfam" id="PF04055">
    <property type="entry name" value="Radical_SAM"/>
    <property type="match status" value="1"/>
</dbReference>
<dbReference type="GO" id="GO:0070040">
    <property type="term" value="F:rRNA (adenine(2503)-C2-)-methyltransferase activity"/>
    <property type="evidence" value="ECO:0007669"/>
    <property type="project" value="UniProtKB-UniRule"/>
</dbReference>
<name>A0A1F5SUL5_9BACT</name>
<keyword evidence="11" id="KW-1015">Disulfide bond</keyword>
<dbReference type="SFLD" id="SFLDS00029">
    <property type="entry name" value="Radical_SAM"/>
    <property type="match status" value="1"/>
</dbReference>
<comment type="miscellaneous">
    <text evidence="11">Reaction proceeds by a ping-pong mechanism involving intermediate methylation of a conserved cysteine residue.</text>
</comment>
<dbReference type="InterPro" id="IPR027492">
    <property type="entry name" value="RNA_MTrfase_RlmN"/>
</dbReference>
<dbReference type="GO" id="GO:0070475">
    <property type="term" value="P:rRNA base methylation"/>
    <property type="evidence" value="ECO:0007669"/>
    <property type="project" value="UniProtKB-UniRule"/>
</dbReference>
<keyword evidence="6 11" id="KW-0808">Transferase</keyword>
<keyword evidence="4 11" id="KW-0698">rRNA processing</keyword>
<dbReference type="NCBIfam" id="TIGR00048">
    <property type="entry name" value="rRNA_mod_RlmN"/>
    <property type="match status" value="1"/>
</dbReference>
<feature type="active site" description="Proton acceptor" evidence="11">
    <location>
        <position position="81"/>
    </location>
</feature>
<dbReference type="Gene3D" id="3.20.20.70">
    <property type="entry name" value="Aldolase class I"/>
    <property type="match status" value="1"/>
</dbReference>
<evidence type="ECO:0000256" key="1">
    <source>
        <dbReference type="ARBA" id="ARBA00004496"/>
    </source>
</evidence>
<feature type="binding site" evidence="11">
    <location>
        <position position="203"/>
    </location>
    <ligand>
        <name>S-adenosyl-L-methionine</name>
        <dbReference type="ChEBI" id="CHEBI:59789"/>
    </ligand>
</feature>
<comment type="cofactor">
    <cofactor evidence="11">
        <name>[4Fe-4S] cluster</name>
        <dbReference type="ChEBI" id="CHEBI:49883"/>
    </cofactor>
    <text evidence="11">Binds 1 [4Fe-4S] cluster. The cluster is coordinated with 3 cysteines and an exchangeable S-adenosyl-L-methionine.</text>
</comment>
<dbReference type="PROSITE" id="PS51918">
    <property type="entry name" value="RADICAL_SAM"/>
    <property type="match status" value="1"/>
</dbReference>
<accession>A0A1F5SUL5</accession>
<feature type="binding site" evidence="11">
    <location>
        <begin position="226"/>
        <end position="228"/>
    </location>
    <ligand>
        <name>S-adenosyl-L-methionine</name>
        <dbReference type="ChEBI" id="CHEBI:59789"/>
    </ligand>
</feature>
<comment type="function">
    <text evidence="11">Specifically methylates position 2 of adenine 2503 in 23S rRNA and position 2 of adenine 37 in tRNAs.</text>
</comment>
<evidence type="ECO:0000256" key="4">
    <source>
        <dbReference type="ARBA" id="ARBA00022552"/>
    </source>
</evidence>
<dbReference type="PIRSF" id="PIRSF006004">
    <property type="entry name" value="CHP00048"/>
    <property type="match status" value="1"/>
</dbReference>
<feature type="domain" description="Radical SAM core" evidence="12">
    <location>
        <begin position="88"/>
        <end position="341"/>
    </location>
</feature>
<dbReference type="InterPro" id="IPR013785">
    <property type="entry name" value="Aldolase_TIM"/>
</dbReference>
<dbReference type="GO" id="GO:0019843">
    <property type="term" value="F:rRNA binding"/>
    <property type="evidence" value="ECO:0007669"/>
    <property type="project" value="UniProtKB-UniRule"/>
</dbReference>
<evidence type="ECO:0000256" key="9">
    <source>
        <dbReference type="ARBA" id="ARBA00023004"/>
    </source>
</evidence>
<dbReference type="EMBL" id="MFFY01000052">
    <property type="protein sequence ID" value="OGF30428.1"/>
    <property type="molecule type" value="Genomic_DNA"/>
</dbReference>
<dbReference type="GO" id="GO:0002935">
    <property type="term" value="F:tRNA (adenine(37)-C2)-methyltransferase activity"/>
    <property type="evidence" value="ECO:0007669"/>
    <property type="project" value="UniProtKB-UniRule"/>
</dbReference>
<comment type="subcellular location">
    <subcellularLocation>
        <location evidence="1 11">Cytoplasm</location>
    </subcellularLocation>
</comment>
<keyword evidence="5 11" id="KW-0489">Methyltransferase</keyword>
<evidence type="ECO:0000256" key="11">
    <source>
        <dbReference type="HAMAP-Rule" id="MF_01849"/>
    </source>
</evidence>
<dbReference type="GO" id="GO:0005737">
    <property type="term" value="C:cytoplasm"/>
    <property type="evidence" value="ECO:0007669"/>
    <property type="project" value="UniProtKB-SubCell"/>
</dbReference>
<evidence type="ECO:0000256" key="8">
    <source>
        <dbReference type="ARBA" id="ARBA00022723"/>
    </source>
</evidence>
<dbReference type="SFLD" id="SFLDF00275">
    <property type="entry name" value="adenosine_C2_methyltransferase"/>
    <property type="match status" value="1"/>
</dbReference>
<dbReference type="PANTHER" id="PTHR30544">
    <property type="entry name" value="23S RRNA METHYLTRANSFERASE"/>
    <property type="match status" value="1"/>
</dbReference>
<keyword evidence="2 11" id="KW-0004">4Fe-4S</keyword>
<evidence type="ECO:0000256" key="6">
    <source>
        <dbReference type="ARBA" id="ARBA00022679"/>
    </source>
</evidence>
<evidence type="ECO:0000256" key="7">
    <source>
        <dbReference type="ARBA" id="ARBA00022691"/>
    </source>
</evidence>
<dbReference type="AlphaFoldDB" id="A0A1F5SUL5"/>
<dbReference type="EC" id="2.1.1.192" evidence="11"/>
<keyword evidence="8 11" id="KW-0479">Metal-binding</keyword>
<dbReference type="InterPro" id="IPR004383">
    <property type="entry name" value="rRNA_lsu_MTrfase_RlmN/Cfr"/>
</dbReference>
<feature type="binding site" evidence="11">
    <location>
        <position position="305"/>
    </location>
    <ligand>
        <name>S-adenosyl-L-methionine</name>
        <dbReference type="ChEBI" id="CHEBI:59789"/>
    </ligand>
</feature>
<evidence type="ECO:0000256" key="10">
    <source>
        <dbReference type="ARBA" id="ARBA00023014"/>
    </source>
</evidence>
<comment type="catalytic activity">
    <reaction evidence="11">
        <text>adenosine(2503) in 23S rRNA + 2 reduced [2Fe-2S]-[ferredoxin] + 2 S-adenosyl-L-methionine = 2-methyladenosine(2503) in 23S rRNA + 5'-deoxyadenosine + L-methionine + 2 oxidized [2Fe-2S]-[ferredoxin] + S-adenosyl-L-homocysteine</text>
        <dbReference type="Rhea" id="RHEA:42916"/>
        <dbReference type="Rhea" id="RHEA-COMP:10000"/>
        <dbReference type="Rhea" id="RHEA-COMP:10001"/>
        <dbReference type="Rhea" id="RHEA-COMP:10152"/>
        <dbReference type="Rhea" id="RHEA-COMP:10282"/>
        <dbReference type="ChEBI" id="CHEBI:17319"/>
        <dbReference type="ChEBI" id="CHEBI:33737"/>
        <dbReference type="ChEBI" id="CHEBI:33738"/>
        <dbReference type="ChEBI" id="CHEBI:57844"/>
        <dbReference type="ChEBI" id="CHEBI:57856"/>
        <dbReference type="ChEBI" id="CHEBI:59789"/>
        <dbReference type="ChEBI" id="CHEBI:74411"/>
        <dbReference type="ChEBI" id="CHEBI:74497"/>
        <dbReference type="EC" id="2.1.1.192"/>
    </reaction>
</comment>
<dbReference type="InterPro" id="IPR058240">
    <property type="entry name" value="rSAM_sf"/>
</dbReference>
<dbReference type="Proteomes" id="UP000176915">
    <property type="component" value="Unassembled WGS sequence"/>
</dbReference>
<dbReference type="GO" id="GO:0030488">
    <property type="term" value="P:tRNA methylation"/>
    <property type="evidence" value="ECO:0007669"/>
    <property type="project" value="UniProtKB-UniRule"/>
</dbReference>
<dbReference type="FunFam" id="3.20.20.70:FF:000014">
    <property type="entry name" value="Probable dual-specificity RNA methyltransferase RlmN"/>
    <property type="match status" value="1"/>
</dbReference>
<dbReference type="PANTHER" id="PTHR30544:SF5">
    <property type="entry name" value="RADICAL SAM CORE DOMAIN-CONTAINING PROTEIN"/>
    <property type="match status" value="1"/>
</dbReference>
<gene>
    <name evidence="11" type="primary">rlmN</name>
    <name evidence="13" type="ORF">A3H09_02155</name>
</gene>
<keyword evidence="11" id="KW-0819">tRNA processing</keyword>
<organism evidence="13 14">
    <name type="scientific">Candidatus Falkowbacteria bacterium RIFCSPLOWO2_12_FULL_45_13</name>
    <dbReference type="NCBI Taxonomy" id="1797991"/>
    <lineage>
        <taxon>Bacteria</taxon>
        <taxon>Candidatus Falkowiibacteriota</taxon>
    </lineage>
</organism>
<dbReference type="CDD" id="cd01335">
    <property type="entry name" value="Radical_SAM"/>
    <property type="match status" value="1"/>
</dbReference>
<evidence type="ECO:0000313" key="13">
    <source>
        <dbReference type="EMBL" id="OGF30428.1"/>
    </source>
</evidence>
<dbReference type="GO" id="GO:0046872">
    <property type="term" value="F:metal ion binding"/>
    <property type="evidence" value="ECO:0007669"/>
    <property type="project" value="UniProtKB-KW"/>
</dbReference>
<dbReference type="GO" id="GO:0000049">
    <property type="term" value="F:tRNA binding"/>
    <property type="evidence" value="ECO:0007669"/>
    <property type="project" value="UniProtKB-UniRule"/>
</dbReference>
<dbReference type="SUPFAM" id="SSF102114">
    <property type="entry name" value="Radical SAM enzymes"/>
    <property type="match status" value="1"/>
</dbReference>
<keyword evidence="7 11" id="KW-0949">S-adenosyl-L-methionine</keyword>
<feature type="binding site" evidence="11">
    <location>
        <position position="102"/>
    </location>
    <ligand>
        <name>[4Fe-4S] cluster</name>
        <dbReference type="ChEBI" id="CHEBI:49883"/>
        <note>4Fe-4S-S-AdoMet</note>
    </ligand>
</feature>
<feature type="active site" description="S-methylcysteine intermediate" evidence="11">
    <location>
        <position position="346"/>
    </location>
</feature>
<evidence type="ECO:0000259" key="12">
    <source>
        <dbReference type="PROSITE" id="PS51918"/>
    </source>
</evidence>
<keyword evidence="3 11" id="KW-0963">Cytoplasm</keyword>
<evidence type="ECO:0000256" key="2">
    <source>
        <dbReference type="ARBA" id="ARBA00022485"/>
    </source>
</evidence>
<proteinExistence type="inferred from homology"/>
<dbReference type="InterPro" id="IPR007197">
    <property type="entry name" value="rSAM"/>
</dbReference>
<comment type="caution">
    <text evidence="11">Lacks conserved residue(s) required for the propagation of feature annotation.</text>
</comment>
<comment type="caution">
    <text evidence="13">The sequence shown here is derived from an EMBL/GenBank/DDBJ whole genome shotgun (WGS) entry which is preliminary data.</text>
</comment>
<evidence type="ECO:0000313" key="14">
    <source>
        <dbReference type="Proteomes" id="UP000176915"/>
    </source>
</evidence>
<feature type="binding site" evidence="11">
    <location>
        <position position="106"/>
    </location>
    <ligand>
        <name>[4Fe-4S] cluster</name>
        <dbReference type="ChEBI" id="CHEBI:49883"/>
        <note>4Fe-4S-S-AdoMet</note>
    </ligand>
</feature>
<feature type="binding site" evidence="11">
    <location>
        <position position="109"/>
    </location>
    <ligand>
        <name>[4Fe-4S] cluster</name>
        <dbReference type="ChEBI" id="CHEBI:49883"/>
        <note>4Fe-4S-S-AdoMet</note>
    </ligand>
</feature>
<comment type="catalytic activity">
    <reaction evidence="11">
        <text>adenosine(37) in tRNA + 2 reduced [2Fe-2S]-[ferredoxin] + 2 S-adenosyl-L-methionine = 2-methyladenosine(37) in tRNA + 5'-deoxyadenosine + L-methionine + 2 oxidized [2Fe-2S]-[ferredoxin] + S-adenosyl-L-homocysteine</text>
        <dbReference type="Rhea" id="RHEA:43332"/>
        <dbReference type="Rhea" id="RHEA-COMP:10000"/>
        <dbReference type="Rhea" id="RHEA-COMP:10001"/>
        <dbReference type="Rhea" id="RHEA-COMP:10162"/>
        <dbReference type="Rhea" id="RHEA-COMP:10485"/>
        <dbReference type="ChEBI" id="CHEBI:17319"/>
        <dbReference type="ChEBI" id="CHEBI:33737"/>
        <dbReference type="ChEBI" id="CHEBI:33738"/>
        <dbReference type="ChEBI" id="CHEBI:57844"/>
        <dbReference type="ChEBI" id="CHEBI:57856"/>
        <dbReference type="ChEBI" id="CHEBI:59789"/>
        <dbReference type="ChEBI" id="CHEBI:74411"/>
        <dbReference type="ChEBI" id="CHEBI:74497"/>
        <dbReference type="EC" id="2.1.1.192"/>
    </reaction>
</comment>
<dbReference type="InterPro" id="IPR040072">
    <property type="entry name" value="Methyltransferase_A"/>
</dbReference>
<reference evidence="13 14" key="1">
    <citation type="journal article" date="2016" name="Nat. Commun.">
        <title>Thousands of microbial genomes shed light on interconnected biogeochemical processes in an aquifer system.</title>
        <authorList>
            <person name="Anantharaman K."/>
            <person name="Brown C.T."/>
            <person name="Hug L.A."/>
            <person name="Sharon I."/>
            <person name="Castelle C.J."/>
            <person name="Probst A.J."/>
            <person name="Thomas B.C."/>
            <person name="Singh A."/>
            <person name="Wilkins M.J."/>
            <person name="Karaoz U."/>
            <person name="Brodie E.L."/>
            <person name="Williams K.H."/>
            <person name="Hubbard S.S."/>
            <person name="Banfield J.F."/>
        </authorList>
    </citation>
    <scope>NUCLEOTIDE SEQUENCE [LARGE SCALE GENOMIC DNA]</scope>
</reference>
<keyword evidence="10 11" id="KW-0411">Iron-sulfur</keyword>
<dbReference type="GO" id="GO:0051539">
    <property type="term" value="F:4 iron, 4 sulfur cluster binding"/>
    <property type="evidence" value="ECO:0007669"/>
    <property type="project" value="UniProtKB-UniRule"/>
</dbReference>
<evidence type="ECO:0000256" key="3">
    <source>
        <dbReference type="ARBA" id="ARBA00022490"/>
    </source>
</evidence>
<dbReference type="HAMAP" id="MF_01849">
    <property type="entry name" value="RNA_methyltr_RlmN"/>
    <property type="match status" value="1"/>
</dbReference>
<feature type="binding site" evidence="11">
    <location>
        <begin position="171"/>
        <end position="172"/>
    </location>
    <ligand>
        <name>S-adenosyl-L-methionine</name>
        <dbReference type="ChEBI" id="CHEBI:59789"/>
    </ligand>
</feature>
<comment type="similarity">
    <text evidence="11">Belongs to the radical SAM superfamily. RlmN family.</text>
</comment>